<name>A0A1G7B209_9ACTN</name>
<dbReference type="OrthoDB" id="477305at2"/>
<dbReference type="AlphaFoldDB" id="A0A1G7B209"/>
<sequence length="247" mass="27240">MRRNRTEVVEPRRAGRPQCGCSRGRSPIDAIFDPTAHTVRDLAQRAVTSLHSGMPVLVDRGFPSAEWLRALRQTGADVLARIPSHLRPKTIQGLGHGTHLVLIGRLKLRLIEAEITIEGDRTSVYRLATTLLDADAHPALDLIALYHQRWRSRPPAANSNRVCWTAGCCARGTRPDSPRKFGRCWPSARPCAAASTTRSLARRSVHSRPASPSPARPPATRSSPPRTSSTSKSRPQGQLELRGRSRR</sequence>
<protein>
    <submittedName>
        <fullName evidence="3">Transposase DDE domain-containing protein</fullName>
    </submittedName>
</protein>
<evidence type="ECO:0000259" key="2">
    <source>
        <dbReference type="Pfam" id="PF01609"/>
    </source>
</evidence>
<accession>A0A1G7B209</accession>
<dbReference type="EMBL" id="FNAD01000015">
    <property type="protein sequence ID" value="SDE20296.1"/>
    <property type="molecule type" value="Genomic_DNA"/>
</dbReference>
<dbReference type="STRING" id="58114.SAMN05216270_11543"/>
<feature type="region of interest" description="Disordered" evidence="1">
    <location>
        <begin position="1"/>
        <end position="20"/>
    </location>
</feature>
<evidence type="ECO:0000313" key="3">
    <source>
        <dbReference type="EMBL" id="SDE20296.1"/>
    </source>
</evidence>
<dbReference type="GO" id="GO:0004803">
    <property type="term" value="F:transposase activity"/>
    <property type="evidence" value="ECO:0007669"/>
    <property type="project" value="InterPro"/>
</dbReference>
<gene>
    <name evidence="3" type="ORF">SAMN05216270_11543</name>
</gene>
<dbReference type="Pfam" id="PF01609">
    <property type="entry name" value="DDE_Tnp_1"/>
    <property type="match status" value="1"/>
</dbReference>
<proteinExistence type="predicted"/>
<feature type="region of interest" description="Disordered" evidence="1">
    <location>
        <begin position="195"/>
        <end position="247"/>
    </location>
</feature>
<feature type="domain" description="Transposase IS4-like" evidence="2">
    <location>
        <begin position="36"/>
        <end position="151"/>
    </location>
</feature>
<feature type="compositionally biased region" description="Low complexity" evidence="1">
    <location>
        <begin position="218"/>
        <end position="235"/>
    </location>
</feature>
<dbReference type="GO" id="GO:0003677">
    <property type="term" value="F:DNA binding"/>
    <property type="evidence" value="ECO:0007669"/>
    <property type="project" value="InterPro"/>
</dbReference>
<organism evidence="3 4">
    <name type="scientific">Glycomyces harbinensis</name>
    <dbReference type="NCBI Taxonomy" id="58114"/>
    <lineage>
        <taxon>Bacteria</taxon>
        <taxon>Bacillati</taxon>
        <taxon>Actinomycetota</taxon>
        <taxon>Actinomycetes</taxon>
        <taxon>Glycomycetales</taxon>
        <taxon>Glycomycetaceae</taxon>
        <taxon>Glycomyces</taxon>
    </lineage>
</organism>
<dbReference type="SUPFAM" id="SSF53098">
    <property type="entry name" value="Ribonuclease H-like"/>
    <property type="match status" value="1"/>
</dbReference>
<feature type="compositionally biased region" description="Basic and acidic residues" evidence="1">
    <location>
        <begin position="1"/>
        <end position="13"/>
    </location>
</feature>
<keyword evidence="4" id="KW-1185">Reference proteome</keyword>
<evidence type="ECO:0000313" key="4">
    <source>
        <dbReference type="Proteomes" id="UP000198949"/>
    </source>
</evidence>
<evidence type="ECO:0000256" key="1">
    <source>
        <dbReference type="SAM" id="MobiDB-lite"/>
    </source>
</evidence>
<dbReference type="GO" id="GO:0006313">
    <property type="term" value="P:DNA transposition"/>
    <property type="evidence" value="ECO:0007669"/>
    <property type="project" value="InterPro"/>
</dbReference>
<reference evidence="4" key="1">
    <citation type="submission" date="2016-10" db="EMBL/GenBank/DDBJ databases">
        <authorList>
            <person name="Varghese N."/>
            <person name="Submissions S."/>
        </authorList>
    </citation>
    <scope>NUCLEOTIDE SEQUENCE [LARGE SCALE GENOMIC DNA]</scope>
    <source>
        <strain evidence="4">CGMCC 4.3516</strain>
    </source>
</reference>
<dbReference type="Proteomes" id="UP000198949">
    <property type="component" value="Unassembled WGS sequence"/>
</dbReference>
<dbReference type="InterPro" id="IPR012337">
    <property type="entry name" value="RNaseH-like_sf"/>
</dbReference>
<dbReference type="InterPro" id="IPR002559">
    <property type="entry name" value="Transposase_11"/>
</dbReference>